<dbReference type="CDD" id="cd06222">
    <property type="entry name" value="RNase_H_like"/>
    <property type="match status" value="1"/>
</dbReference>
<keyword evidence="3" id="KW-1185">Reference proteome</keyword>
<reference evidence="2 3" key="1">
    <citation type="submission" date="2023-12" db="EMBL/GenBank/DDBJ databases">
        <title>A high-quality genome assembly for Dillenia turbinata (Dilleniales).</title>
        <authorList>
            <person name="Chanderbali A."/>
        </authorList>
    </citation>
    <scope>NUCLEOTIDE SEQUENCE [LARGE SCALE GENOMIC DNA]</scope>
    <source>
        <strain evidence="2">LSX21</strain>
        <tissue evidence="2">Leaf</tissue>
    </source>
</reference>
<dbReference type="PANTHER" id="PTHR34023">
    <property type="entry name" value="RNASE H DOMAIN-CONTAINING PROTEIN"/>
    <property type="match status" value="1"/>
</dbReference>
<name>A0AAN8W4Z8_9MAGN</name>
<evidence type="ECO:0000313" key="2">
    <source>
        <dbReference type="EMBL" id="KAK6943354.1"/>
    </source>
</evidence>
<dbReference type="GO" id="GO:0004523">
    <property type="term" value="F:RNA-DNA hybrid ribonuclease activity"/>
    <property type="evidence" value="ECO:0007669"/>
    <property type="project" value="InterPro"/>
</dbReference>
<dbReference type="AlphaFoldDB" id="A0AAN8W4Z8"/>
<accession>A0AAN8W4Z8</accession>
<organism evidence="2 3">
    <name type="scientific">Dillenia turbinata</name>
    <dbReference type="NCBI Taxonomy" id="194707"/>
    <lineage>
        <taxon>Eukaryota</taxon>
        <taxon>Viridiplantae</taxon>
        <taxon>Streptophyta</taxon>
        <taxon>Embryophyta</taxon>
        <taxon>Tracheophyta</taxon>
        <taxon>Spermatophyta</taxon>
        <taxon>Magnoliopsida</taxon>
        <taxon>eudicotyledons</taxon>
        <taxon>Gunneridae</taxon>
        <taxon>Pentapetalae</taxon>
        <taxon>Dilleniales</taxon>
        <taxon>Dilleniaceae</taxon>
        <taxon>Dillenia</taxon>
    </lineage>
</organism>
<evidence type="ECO:0000259" key="1">
    <source>
        <dbReference type="Pfam" id="PF13456"/>
    </source>
</evidence>
<dbReference type="PANTHER" id="PTHR34023:SF4">
    <property type="entry name" value="RNASE H TYPE-1 DOMAIN-CONTAINING PROTEIN"/>
    <property type="match status" value="1"/>
</dbReference>
<dbReference type="InterPro" id="IPR044730">
    <property type="entry name" value="RNase_H-like_dom_plant"/>
</dbReference>
<proteinExistence type="predicted"/>
<dbReference type="SUPFAM" id="SSF53098">
    <property type="entry name" value="Ribonuclease H-like"/>
    <property type="match status" value="1"/>
</dbReference>
<evidence type="ECO:0000313" key="3">
    <source>
        <dbReference type="Proteomes" id="UP001370490"/>
    </source>
</evidence>
<protein>
    <submittedName>
        <fullName evidence="2">Ribonuclease H domain</fullName>
    </submittedName>
</protein>
<dbReference type="GO" id="GO:0003676">
    <property type="term" value="F:nucleic acid binding"/>
    <property type="evidence" value="ECO:0007669"/>
    <property type="project" value="InterPro"/>
</dbReference>
<dbReference type="InterPro" id="IPR002156">
    <property type="entry name" value="RNaseH_domain"/>
</dbReference>
<gene>
    <name evidence="2" type="ORF">RJ641_024456</name>
</gene>
<dbReference type="Pfam" id="PF13456">
    <property type="entry name" value="RVT_3"/>
    <property type="match status" value="1"/>
</dbReference>
<comment type="caution">
    <text evidence="2">The sequence shown here is derived from an EMBL/GenBank/DDBJ whole genome shotgun (WGS) entry which is preliminary data.</text>
</comment>
<dbReference type="InterPro" id="IPR036397">
    <property type="entry name" value="RNaseH_sf"/>
</dbReference>
<dbReference type="Gene3D" id="3.30.420.10">
    <property type="entry name" value="Ribonuclease H-like superfamily/Ribonuclease H"/>
    <property type="match status" value="1"/>
</dbReference>
<dbReference type="Proteomes" id="UP001370490">
    <property type="component" value="Unassembled WGS sequence"/>
</dbReference>
<dbReference type="InterPro" id="IPR012337">
    <property type="entry name" value="RNaseH-like_sf"/>
</dbReference>
<sequence>MVSLRDDTLVANSNHCPWMQAIRRGRKGSKQGNNANDKMGIITWYLMWGGSRFNVIADLGESSAANADSGTIREEANQSRERFDTSPLDISAKEGKVADWKSTNKAILEGADSKSSDFNQREIAKAAGWVILEGDSTTALDMLNRNRHEVNEFSSLVNSVKRLIARHWTVQLVHTYREGNRSADRMAIWAFSLPLGLHRVANPPRVISQILQQDVIGVGFPRMCLS</sequence>
<feature type="domain" description="RNase H type-1" evidence="1">
    <location>
        <begin position="130"/>
        <end position="188"/>
    </location>
</feature>
<dbReference type="EMBL" id="JBAMMX010000003">
    <property type="protein sequence ID" value="KAK6943354.1"/>
    <property type="molecule type" value="Genomic_DNA"/>
</dbReference>